<gene>
    <name evidence="2" type="ORF">GCM10023340_11800</name>
</gene>
<dbReference type="RefSeq" id="WP_345455481.1">
    <property type="nucleotide sequence ID" value="NZ_BAABKG010000001.1"/>
</dbReference>
<keyword evidence="1" id="KW-0812">Transmembrane</keyword>
<sequence>MTQRHAVVRQLYVVGAALAFVGTFVPLFSSARADDPYASLSLWTALGEDGGGGALLGVVLVLAMVVVAMLGTRDEHGFGVPVGVLVLCAVSLGMLVARPGAGSDAQLGAGAGLLLGTTVLLAGTALADALMTPVAVRAPADEGRPR</sequence>
<keyword evidence="1" id="KW-1133">Transmembrane helix</keyword>
<keyword evidence="3" id="KW-1185">Reference proteome</keyword>
<evidence type="ECO:0000256" key="1">
    <source>
        <dbReference type="SAM" id="Phobius"/>
    </source>
</evidence>
<dbReference type="EMBL" id="BAABKG010000001">
    <property type="protein sequence ID" value="GAA5144283.1"/>
    <property type="molecule type" value="Genomic_DNA"/>
</dbReference>
<proteinExistence type="predicted"/>
<feature type="transmembrane region" description="Helical" evidence="1">
    <location>
        <begin position="78"/>
        <end position="97"/>
    </location>
</feature>
<evidence type="ECO:0000313" key="2">
    <source>
        <dbReference type="EMBL" id="GAA5144283.1"/>
    </source>
</evidence>
<comment type="caution">
    <text evidence="2">The sequence shown here is derived from an EMBL/GenBank/DDBJ whole genome shotgun (WGS) entry which is preliminary data.</text>
</comment>
<dbReference type="Proteomes" id="UP001500221">
    <property type="component" value="Unassembled WGS sequence"/>
</dbReference>
<accession>A0ABP9PD91</accession>
<reference evidence="3" key="1">
    <citation type="journal article" date="2019" name="Int. J. Syst. Evol. Microbiol.">
        <title>The Global Catalogue of Microorganisms (GCM) 10K type strain sequencing project: providing services to taxonomists for standard genome sequencing and annotation.</title>
        <authorList>
            <consortium name="The Broad Institute Genomics Platform"/>
            <consortium name="The Broad Institute Genome Sequencing Center for Infectious Disease"/>
            <person name="Wu L."/>
            <person name="Ma J."/>
        </authorList>
    </citation>
    <scope>NUCLEOTIDE SEQUENCE [LARGE SCALE GENOMIC DNA]</scope>
    <source>
        <strain evidence="3">JCM 18459</strain>
    </source>
</reference>
<feature type="transmembrane region" description="Helical" evidence="1">
    <location>
        <begin position="12"/>
        <end position="31"/>
    </location>
</feature>
<name>A0ABP9PD91_9ACTN</name>
<feature type="transmembrane region" description="Helical" evidence="1">
    <location>
        <begin position="109"/>
        <end position="136"/>
    </location>
</feature>
<organism evidence="2 3">
    <name type="scientific">Nocardioides marinquilinus</name>
    <dbReference type="NCBI Taxonomy" id="1210400"/>
    <lineage>
        <taxon>Bacteria</taxon>
        <taxon>Bacillati</taxon>
        <taxon>Actinomycetota</taxon>
        <taxon>Actinomycetes</taxon>
        <taxon>Propionibacteriales</taxon>
        <taxon>Nocardioidaceae</taxon>
        <taxon>Nocardioides</taxon>
    </lineage>
</organism>
<protein>
    <submittedName>
        <fullName evidence="2">Uncharacterized protein</fullName>
    </submittedName>
</protein>
<keyword evidence="1" id="KW-0472">Membrane</keyword>
<evidence type="ECO:0000313" key="3">
    <source>
        <dbReference type="Proteomes" id="UP001500221"/>
    </source>
</evidence>
<feature type="transmembrane region" description="Helical" evidence="1">
    <location>
        <begin position="51"/>
        <end position="71"/>
    </location>
</feature>